<dbReference type="EMBL" id="VIEB01000618">
    <property type="protein sequence ID" value="TQD84837.1"/>
    <property type="molecule type" value="Genomic_DNA"/>
</dbReference>
<feature type="domain" description="Isopenicillin N synthase-like Fe(2+) 2OG dioxygenase" evidence="1">
    <location>
        <begin position="30"/>
        <end position="74"/>
    </location>
</feature>
<dbReference type="InterPro" id="IPR044861">
    <property type="entry name" value="IPNS-like_FE2OG_OXY"/>
</dbReference>
<evidence type="ECO:0000313" key="3">
    <source>
        <dbReference type="Proteomes" id="UP000315295"/>
    </source>
</evidence>
<reference evidence="2 3" key="1">
    <citation type="journal article" date="2019" name="G3 (Bethesda)">
        <title>Sequencing of a Wild Apple (Malus baccata) Genome Unravels the Differences Between Cultivated and Wild Apple Species Regarding Disease Resistance and Cold Tolerance.</title>
        <authorList>
            <person name="Chen X."/>
        </authorList>
    </citation>
    <scope>NUCLEOTIDE SEQUENCE [LARGE SCALE GENOMIC DNA]</scope>
    <source>
        <strain evidence="3">cv. Shandingzi</strain>
        <tissue evidence="2">Leaves</tissue>
    </source>
</reference>
<comment type="caution">
    <text evidence="2">The sequence shown here is derived from an EMBL/GenBank/DDBJ whole genome shotgun (WGS) entry which is preliminary data.</text>
</comment>
<keyword evidence="3" id="KW-1185">Reference proteome</keyword>
<accession>A0A540LED9</accession>
<protein>
    <recommendedName>
        <fullName evidence="1">Isopenicillin N synthase-like Fe(2+) 2OG dioxygenase domain-containing protein</fullName>
    </recommendedName>
</protein>
<evidence type="ECO:0000313" key="2">
    <source>
        <dbReference type="EMBL" id="TQD84837.1"/>
    </source>
</evidence>
<proteinExistence type="predicted"/>
<dbReference type="Proteomes" id="UP000315295">
    <property type="component" value="Unassembled WGS sequence"/>
</dbReference>
<name>A0A540LED9_MALBA</name>
<gene>
    <name evidence="2" type="ORF">C1H46_029615</name>
</gene>
<evidence type="ECO:0000259" key="1">
    <source>
        <dbReference type="Pfam" id="PF03171"/>
    </source>
</evidence>
<sequence length="84" mass="9259">MRSADLPRCIDVSHCPTTLVSPLSYNAVHSQLDSYPSCPDPDRAPNFIPLTGTSLVSIAHQINIDGLQVFRENRLVHDSVGLCW</sequence>
<dbReference type="Pfam" id="PF03171">
    <property type="entry name" value="2OG-FeII_Oxy"/>
    <property type="match status" value="1"/>
</dbReference>
<organism evidence="2 3">
    <name type="scientific">Malus baccata</name>
    <name type="common">Siberian crab apple</name>
    <name type="synonym">Pyrus baccata</name>
    <dbReference type="NCBI Taxonomy" id="106549"/>
    <lineage>
        <taxon>Eukaryota</taxon>
        <taxon>Viridiplantae</taxon>
        <taxon>Streptophyta</taxon>
        <taxon>Embryophyta</taxon>
        <taxon>Tracheophyta</taxon>
        <taxon>Spermatophyta</taxon>
        <taxon>Magnoliopsida</taxon>
        <taxon>eudicotyledons</taxon>
        <taxon>Gunneridae</taxon>
        <taxon>Pentapetalae</taxon>
        <taxon>rosids</taxon>
        <taxon>fabids</taxon>
        <taxon>Rosales</taxon>
        <taxon>Rosaceae</taxon>
        <taxon>Amygdaloideae</taxon>
        <taxon>Maleae</taxon>
        <taxon>Malus</taxon>
    </lineage>
</organism>
<dbReference type="AlphaFoldDB" id="A0A540LED9"/>